<keyword evidence="2" id="KW-1185">Reference proteome</keyword>
<name>A0A3A8PYS1_9BACT</name>
<dbReference type="InterPro" id="IPR029063">
    <property type="entry name" value="SAM-dependent_MTases_sf"/>
</dbReference>
<reference evidence="2" key="1">
    <citation type="submission" date="2018-09" db="EMBL/GenBank/DDBJ databases">
        <authorList>
            <person name="Livingstone P.G."/>
            <person name="Whitworth D.E."/>
        </authorList>
    </citation>
    <scope>NUCLEOTIDE SEQUENCE [LARGE SCALE GENOMIC DNA]</scope>
    <source>
        <strain evidence="2">AB050A</strain>
    </source>
</reference>
<organism evidence="1 2">
    <name type="scientific">Corallococcus aberystwythensis</name>
    <dbReference type="NCBI Taxonomy" id="2316722"/>
    <lineage>
        <taxon>Bacteria</taxon>
        <taxon>Pseudomonadati</taxon>
        <taxon>Myxococcota</taxon>
        <taxon>Myxococcia</taxon>
        <taxon>Myxococcales</taxon>
        <taxon>Cystobacterineae</taxon>
        <taxon>Myxococcaceae</taxon>
        <taxon>Corallococcus</taxon>
    </lineage>
</organism>
<dbReference type="AlphaFoldDB" id="A0A3A8PYS1"/>
<dbReference type="EMBL" id="RAWK01000146">
    <property type="protein sequence ID" value="RKH61646.1"/>
    <property type="molecule type" value="Genomic_DNA"/>
</dbReference>
<proteinExistence type="predicted"/>
<dbReference type="Proteomes" id="UP000267003">
    <property type="component" value="Unassembled WGS sequence"/>
</dbReference>
<keyword evidence="1" id="KW-0489">Methyltransferase</keyword>
<evidence type="ECO:0000313" key="2">
    <source>
        <dbReference type="Proteomes" id="UP000267003"/>
    </source>
</evidence>
<comment type="caution">
    <text evidence="1">The sequence shown here is derived from an EMBL/GenBank/DDBJ whole genome shotgun (WGS) entry which is preliminary data.</text>
</comment>
<dbReference type="GO" id="GO:0032259">
    <property type="term" value="P:methylation"/>
    <property type="evidence" value="ECO:0007669"/>
    <property type="project" value="UniProtKB-KW"/>
</dbReference>
<gene>
    <name evidence="1" type="ORF">D7W81_23490</name>
</gene>
<dbReference type="Pfam" id="PF13578">
    <property type="entry name" value="Methyltransf_24"/>
    <property type="match status" value="1"/>
</dbReference>
<evidence type="ECO:0000313" key="1">
    <source>
        <dbReference type="EMBL" id="RKH61646.1"/>
    </source>
</evidence>
<dbReference type="GO" id="GO:0008168">
    <property type="term" value="F:methyltransferase activity"/>
    <property type="evidence" value="ECO:0007669"/>
    <property type="project" value="UniProtKB-KW"/>
</dbReference>
<accession>A0A3A8PYS1</accession>
<sequence>MTPIHGFMTVACMNHYLAVFEELLEAVVDSGLYTDCQSIRLALLGPKEDRECIRARILSYPKITVVHETEDFSEFEFPALERLQELCDAQDAYVFYAHTKGVSHGPTHQYPKHWRRLLIHHTLSRYHECVGALADHDCSGVNWVENHYSGNFWWTKSSYVRTLPRISGLRHSPVRISQDATWNARLQCEFWIGMARAKRPFCIGGRGHALYNAFQWIATRTDILNALIARYGFSRYLEIGIGDPVHNFERIVAALKHSVDPAPGATYRMGSDAFFASAPPEQRYDLIFIDGLHEEEQVLRDIEGALARLTPEGAVVLHDTNPPTEWHQRPPEEYASGTEWNGTVWRAVVRFRLNHPEVPLYTVDTDWGCTVIRPADGPAQPLSGVSANDLTWAQLDLHRDQWLNLLPLSSFQKQVMLRR</sequence>
<keyword evidence="1" id="KW-0808">Transferase</keyword>
<dbReference type="SUPFAM" id="SSF53335">
    <property type="entry name" value="S-adenosyl-L-methionine-dependent methyltransferases"/>
    <property type="match status" value="1"/>
</dbReference>
<dbReference type="Gene3D" id="3.40.50.150">
    <property type="entry name" value="Vaccinia Virus protein VP39"/>
    <property type="match status" value="1"/>
</dbReference>
<protein>
    <submittedName>
        <fullName evidence="1">Class I SAM-dependent methyltransferase</fullName>
    </submittedName>
</protein>